<feature type="compositionally biased region" description="Polar residues" evidence="1">
    <location>
        <begin position="761"/>
        <end position="771"/>
    </location>
</feature>
<feature type="compositionally biased region" description="Low complexity" evidence="1">
    <location>
        <begin position="267"/>
        <end position="281"/>
    </location>
</feature>
<dbReference type="EMBL" id="CDMZ01001471">
    <property type="protein sequence ID" value="CEM33122.1"/>
    <property type="molecule type" value="Genomic_DNA"/>
</dbReference>
<name>A0A0G4GRG9_9ALVE</name>
<evidence type="ECO:0000259" key="2">
    <source>
        <dbReference type="Pfam" id="PF00134"/>
    </source>
</evidence>
<dbReference type="InterPro" id="IPR036915">
    <property type="entry name" value="Cyclin-like_sf"/>
</dbReference>
<feature type="region of interest" description="Disordered" evidence="1">
    <location>
        <begin position="761"/>
        <end position="812"/>
    </location>
</feature>
<proteinExistence type="predicted"/>
<feature type="region of interest" description="Disordered" evidence="1">
    <location>
        <begin position="295"/>
        <end position="318"/>
    </location>
</feature>
<feature type="compositionally biased region" description="Polar residues" evidence="1">
    <location>
        <begin position="255"/>
        <end position="266"/>
    </location>
</feature>
<dbReference type="Gene3D" id="1.10.472.10">
    <property type="entry name" value="Cyclin-like"/>
    <property type="match status" value="2"/>
</dbReference>
<dbReference type="Pfam" id="PF00134">
    <property type="entry name" value="Cyclin_N"/>
    <property type="match status" value="1"/>
</dbReference>
<reference evidence="3" key="1">
    <citation type="submission" date="2014-11" db="EMBL/GenBank/DDBJ databases">
        <authorList>
            <person name="Otto D Thomas"/>
            <person name="Naeem Raeece"/>
        </authorList>
    </citation>
    <scope>NUCLEOTIDE SEQUENCE</scope>
</reference>
<accession>A0A0G4GRG9</accession>
<organism evidence="3">
    <name type="scientific">Chromera velia CCMP2878</name>
    <dbReference type="NCBI Taxonomy" id="1169474"/>
    <lineage>
        <taxon>Eukaryota</taxon>
        <taxon>Sar</taxon>
        <taxon>Alveolata</taxon>
        <taxon>Colpodellida</taxon>
        <taxon>Chromeraceae</taxon>
        <taxon>Chromera</taxon>
    </lineage>
</organism>
<dbReference type="VEuPathDB" id="CryptoDB:Cvel_23047"/>
<gene>
    <name evidence="3" type="ORF">Cvel_23047</name>
</gene>
<feature type="region of interest" description="Disordered" evidence="1">
    <location>
        <begin position="330"/>
        <end position="362"/>
    </location>
</feature>
<dbReference type="InterPro" id="IPR006671">
    <property type="entry name" value="Cyclin_N"/>
</dbReference>
<feature type="region of interest" description="Disordered" evidence="1">
    <location>
        <begin position="384"/>
        <end position="439"/>
    </location>
</feature>
<sequence>MGTSRVHGFLKNENSFDSRWSRFDVLKTGERYVPGAYPEGSPMNMEQRQKVVQWMSRVCSNLNWLKSTYMVAVNILDRFILIGNPADAPSRLPIYSVTALFLAANITELFDEQTIPPLTEFAESVPYVNSLTEVTRAQLQVLGALGGSMQSRSPFDFFTGFLNSLRTVATQWEEYRNAYEEYLHHHQQKEELERECASLMKPRFSHGGRMSAGTCPCGSTACPSPTSSMGASPINCCWTDGGSYCRSLSCASTAAPSTRVSPTGSTSLHPSASFSSMSAVSPTNKSEVAMDLDDELTRSHSHVSSCSSANSSSHSLDLQTEQHRLTQLLQQEKRGGSGKRPLPRGLSARGSMHRPPALSLRSDVNTCGSECSREWGECPVACTAVDDPSPLDSDGTDSISYSSDEDSPPDQKSVPYPPRLPRGLSGLHLGQKRDRGGMPLDDCRAVLREGEHGGDVDMTAESGIAGIESGETVSPTSDLFFLGAGGVGMMDPLGGDEGVPPEKPTAGRIWSELYVSLLSSQGDLDRLFARTDAMLDAAHFYAISLHFSAPVLGAAALLEQIVALRGLLMGVVSERGEVCPDALASLTLDFVREICGVDTEMDMQFELEFGESWSETVARCREALGKMTREVIAPDLLEPPDSFQQTLEKLERERLRSGSRGKKATLASHRQLCLHEFRTFEYSTEPLMPSSPPPPAVCNVPPPAAGGQLLRGSSSSASTSAVLLSKKRLIQHQQQMQMQKQMHDLVTPANATPRLFLQKHSSSSLLQMQPHQSHHRHSRERLVSPLDDTRESGRMGGMLMGGGVGGVELGMH</sequence>
<dbReference type="SUPFAM" id="SSF47954">
    <property type="entry name" value="Cyclin-like"/>
    <property type="match status" value="1"/>
</dbReference>
<protein>
    <recommendedName>
        <fullName evidence="2">Cyclin N-terminal domain-containing protein</fullName>
    </recommendedName>
</protein>
<feature type="compositionally biased region" description="Low complexity" evidence="1">
    <location>
        <begin position="302"/>
        <end position="315"/>
    </location>
</feature>
<feature type="compositionally biased region" description="Gly residues" evidence="1">
    <location>
        <begin position="794"/>
        <end position="812"/>
    </location>
</feature>
<evidence type="ECO:0000313" key="3">
    <source>
        <dbReference type="EMBL" id="CEM33122.1"/>
    </source>
</evidence>
<evidence type="ECO:0000256" key="1">
    <source>
        <dbReference type="SAM" id="MobiDB-lite"/>
    </source>
</evidence>
<feature type="domain" description="Cyclin N-terminal" evidence="2">
    <location>
        <begin position="42"/>
        <end position="148"/>
    </location>
</feature>
<dbReference type="AlphaFoldDB" id="A0A0G4GRG9"/>
<feature type="region of interest" description="Disordered" evidence="1">
    <location>
        <begin position="255"/>
        <end position="282"/>
    </location>
</feature>